<dbReference type="GO" id="GO:0006370">
    <property type="term" value="P:7-methylguanosine mRNA capping"/>
    <property type="evidence" value="ECO:0007669"/>
    <property type="project" value="TreeGrafter"/>
</dbReference>
<dbReference type="GO" id="GO:0004484">
    <property type="term" value="F:mRNA guanylyltransferase activity"/>
    <property type="evidence" value="ECO:0007669"/>
    <property type="project" value="TreeGrafter"/>
</dbReference>
<comment type="caution">
    <text evidence="1">The sequence shown here is derived from an EMBL/GenBank/DDBJ whole genome shotgun (WGS) entry which is preliminary data.</text>
</comment>
<sequence>HDEPPNDEQIDLFIQTCTDFINSNPNDFIGVHCTHGFNRTDEKKISFSSIQTAIDLFAAARSPGIYKQDYLNKLIEKFATDDATSIHAPLRP</sequence>
<reference evidence="1" key="1">
    <citation type="submission" date="2021-02" db="EMBL/GenBank/DDBJ databases">
        <authorList>
            <person name="Nowell W R."/>
        </authorList>
    </citation>
    <scope>NUCLEOTIDE SEQUENCE</scope>
</reference>
<dbReference type="Gene3D" id="3.90.190.10">
    <property type="entry name" value="Protein tyrosine phosphatase superfamily"/>
    <property type="match status" value="1"/>
</dbReference>
<organism evidence="1 2">
    <name type="scientific">Rotaria magnacalcarata</name>
    <dbReference type="NCBI Taxonomy" id="392030"/>
    <lineage>
        <taxon>Eukaryota</taxon>
        <taxon>Metazoa</taxon>
        <taxon>Spiralia</taxon>
        <taxon>Gnathifera</taxon>
        <taxon>Rotifera</taxon>
        <taxon>Eurotatoria</taxon>
        <taxon>Bdelloidea</taxon>
        <taxon>Philodinida</taxon>
        <taxon>Philodinidae</taxon>
        <taxon>Rotaria</taxon>
    </lineage>
</organism>
<proteinExistence type="predicted"/>
<dbReference type="AlphaFoldDB" id="A0A8S3EGT9"/>
<feature type="non-terminal residue" evidence="1">
    <location>
        <position position="1"/>
    </location>
</feature>
<dbReference type="SUPFAM" id="SSF52799">
    <property type="entry name" value="(Phosphotyrosine protein) phosphatases II"/>
    <property type="match status" value="1"/>
</dbReference>
<evidence type="ECO:0008006" key="3">
    <source>
        <dbReference type="Google" id="ProtNLM"/>
    </source>
</evidence>
<dbReference type="InterPro" id="IPR051029">
    <property type="entry name" value="mRNA_Capping_Enz/RNA_Phosphat"/>
</dbReference>
<dbReference type="PANTHER" id="PTHR10367">
    <property type="entry name" value="MRNA-CAPPING ENZYME"/>
    <property type="match status" value="1"/>
</dbReference>
<feature type="non-terminal residue" evidence="1">
    <location>
        <position position="92"/>
    </location>
</feature>
<evidence type="ECO:0000313" key="1">
    <source>
        <dbReference type="EMBL" id="CAF5078742.1"/>
    </source>
</evidence>
<evidence type="ECO:0000313" key="2">
    <source>
        <dbReference type="Proteomes" id="UP000681967"/>
    </source>
</evidence>
<protein>
    <recommendedName>
        <fullName evidence="3">Tyrosine specific protein phosphatases domain-containing protein</fullName>
    </recommendedName>
</protein>
<accession>A0A8S3EGT9</accession>
<dbReference type="EMBL" id="CAJOBH010233016">
    <property type="protein sequence ID" value="CAF5078742.1"/>
    <property type="molecule type" value="Genomic_DNA"/>
</dbReference>
<gene>
    <name evidence="1" type="ORF">BYL167_LOCUS61636</name>
</gene>
<dbReference type="Proteomes" id="UP000681967">
    <property type="component" value="Unassembled WGS sequence"/>
</dbReference>
<name>A0A8S3EGT9_9BILA</name>
<dbReference type="InterPro" id="IPR029021">
    <property type="entry name" value="Prot-tyrosine_phosphatase-like"/>
</dbReference>
<dbReference type="PANTHER" id="PTHR10367:SF17">
    <property type="entry name" value="MRNA-CAPPING ENZYME"/>
    <property type="match status" value="1"/>
</dbReference>